<protein>
    <recommendedName>
        <fullName evidence="1">DUF58 domain-containing protein</fullName>
    </recommendedName>
</protein>
<dbReference type="AlphaFoldDB" id="H0E5B6"/>
<gene>
    <name evidence="2" type="ORF">PAI11_20070</name>
</gene>
<dbReference type="Pfam" id="PF01882">
    <property type="entry name" value="DUF58"/>
    <property type="match status" value="1"/>
</dbReference>
<evidence type="ECO:0000259" key="1">
    <source>
        <dbReference type="Pfam" id="PF01882"/>
    </source>
</evidence>
<dbReference type="EMBL" id="AGUD01000154">
    <property type="protein sequence ID" value="EHN11129.1"/>
    <property type="molecule type" value="Genomic_DNA"/>
</dbReference>
<proteinExistence type="predicted"/>
<sequence>MSPTPRVAVAVAACGVLAILLPGWLCLLLTLAIVVATVVDGLLARRHPPRLRVDAPAIAPRGLPVAVTVRPEPPEPGLRLRLAGLPSVAVEGGEGRGVLDARVTARRRGHHRLPAPVARRTGPLRLGRWDHGGGEGPAIRVLPDYRTAHRLAIAIRSGRATTGLRRQGPLGLGTDFDHVRDYAPEDDIRQVNWRASDRLGRPMSNQRRVEADRDAVLLVDSGRLGAAPSGAGDGSLLLDRWLDAAAAVAATADALDDHVGTIAYDARIRRRLAPRRAGGDAVVRALHDLDPRPVDSDHERAFRAVGGSRRAFVLVLTDLLDEAAAGPLLAAAPVLARRHALCVAAIEEPRLRALATTAPEDEVGALAQAVAVDVRAARDAVALRLRAAGAVVLSAPPDALAATCVRAYLRAKRRVAL</sequence>
<evidence type="ECO:0000313" key="2">
    <source>
        <dbReference type="EMBL" id="EHN11129.1"/>
    </source>
</evidence>
<keyword evidence="3" id="KW-1185">Reference proteome</keyword>
<dbReference type="OrthoDB" id="845740at2"/>
<dbReference type="PANTHER" id="PTHR33608">
    <property type="entry name" value="BLL2464 PROTEIN"/>
    <property type="match status" value="1"/>
</dbReference>
<dbReference type="InterPro" id="IPR002881">
    <property type="entry name" value="DUF58"/>
</dbReference>
<organism evidence="2 3">
    <name type="scientific">Patulibacter medicamentivorans</name>
    <dbReference type="NCBI Taxonomy" id="1097667"/>
    <lineage>
        <taxon>Bacteria</taxon>
        <taxon>Bacillati</taxon>
        <taxon>Actinomycetota</taxon>
        <taxon>Thermoleophilia</taxon>
        <taxon>Solirubrobacterales</taxon>
        <taxon>Patulibacteraceae</taxon>
        <taxon>Patulibacter</taxon>
    </lineage>
</organism>
<reference evidence="2 3" key="1">
    <citation type="journal article" date="2013" name="Biodegradation">
        <title>Quantitative proteomic analysis of ibuprofen-degrading Patulibacter sp. strain I11.</title>
        <authorList>
            <person name="Almeida B."/>
            <person name="Kjeldal H."/>
            <person name="Lolas I."/>
            <person name="Knudsen A.D."/>
            <person name="Carvalho G."/>
            <person name="Nielsen K.L."/>
            <person name="Barreto Crespo M.T."/>
            <person name="Stensballe A."/>
            <person name="Nielsen J.L."/>
        </authorList>
    </citation>
    <scope>NUCLEOTIDE SEQUENCE [LARGE SCALE GENOMIC DNA]</scope>
    <source>
        <strain evidence="2 3">I11</strain>
    </source>
</reference>
<evidence type="ECO:0000313" key="3">
    <source>
        <dbReference type="Proteomes" id="UP000005143"/>
    </source>
</evidence>
<dbReference type="PANTHER" id="PTHR33608:SF3">
    <property type="entry name" value="SLR2013 PROTEIN"/>
    <property type="match status" value="1"/>
</dbReference>
<feature type="domain" description="DUF58" evidence="1">
    <location>
        <begin position="179"/>
        <end position="354"/>
    </location>
</feature>
<dbReference type="Proteomes" id="UP000005143">
    <property type="component" value="Unassembled WGS sequence"/>
</dbReference>
<accession>H0E5B6</accession>
<dbReference type="RefSeq" id="WP_007574202.1">
    <property type="nucleotide sequence ID" value="NZ_AGUD01000154.1"/>
</dbReference>
<name>H0E5B6_9ACTN</name>
<comment type="caution">
    <text evidence="2">The sequence shown here is derived from an EMBL/GenBank/DDBJ whole genome shotgun (WGS) entry which is preliminary data.</text>
</comment>